<gene>
    <name evidence="1" type="ORF">DFR57_103238</name>
</gene>
<dbReference type="AlphaFoldDB" id="A0A368Y3T9"/>
<comment type="caution">
    <text evidence="1">The sequence shown here is derived from an EMBL/GenBank/DDBJ whole genome shotgun (WGS) entry which is preliminary data.</text>
</comment>
<organism evidence="1 2">
    <name type="scientific">Saliterribacillus persicus</name>
    <dbReference type="NCBI Taxonomy" id="930114"/>
    <lineage>
        <taxon>Bacteria</taxon>
        <taxon>Bacillati</taxon>
        <taxon>Bacillota</taxon>
        <taxon>Bacilli</taxon>
        <taxon>Bacillales</taxon>
        <taxon>Bacillaceae</taxon>
        <taxon>Saliterribacillus</taxon>
    </lineage>
</organism>
<keyword evidence="2" id="KW-1185">Reference proteome</keyword>
<dbReference type="Proteomes" id="UP000252585">
    <property type="component" value="Unassembled WGS sequence"/>
</dbReference>
<name>A0A368Y3T9_9BACI</name>
<evidence type="ECO:0000313" key="2">
    <source>
        <dbReference type="Proteomes" id="UP000252585"/>
    </source>
</evidence>
<dbReference type="EMBL" id="QPJJ01000003">
    <property type="protein sequence ID" value="RCW74941.1"/>
    <property type="molecule type" value="Genomic_DNA"/>
</dbReference>
<protein>
    <submittedName>
        <fullName evidence="1">Uncharacterized protein</fullName>
    </submittedName>
</protein>
<evidence type="ECO:0000313" key="1">
    <source>
        <dbReference type="EMBL" id="RCW74941.1"/>
    </source>
</evidence>
<proteinExistence type="predicted"/>
<sequence length="59" mass="6915">MFIGKLYCSVCEKKIEFREDYYFKGNLQDSLGNTNLKSYFKTNGQVLCTTCIQKETDKE</sequence>
<accession>A0A368Y3T9</accession>
<reference evidence="1 2" key="1">
    <citation type="submission" date="2018-07" db="EMBL/GenBank/DDBJ databases">
        <title>Genomic Encyclopedia of Type Strains, Phase IV (KMG-IV): sequencing the most valuable type-strain genomes for metagenomic binning, comparative biology and taxonomic classification.</title>
        <authorList>
            <person name="Goeker M."/>
        </authorList>
    </citation>
    <scope>NUCLEOTIDE SEQUENCE [LARGE SCALE GENOMIC DNA]</scope>
    <source>
        <strain evidence="1 2">DSM 27696</strain>
    </source>
</reference>